<dbReference type="PaxDb" id="39947-A0A0N7KFA9"/>
<organism evidence="2 3">
    <name type="scientific">Oryza sativa subsp. japonica</name>
    <name type="common">Rice</name>
    <dbReference type="NCBI Taxonomy" id="39947"/>
    <lineage>
        <taxon>Eukaryota</taxon>
        <taxon>Viridiplantae</taxon>
        <taxon>Streptophyta</taxon>
        <taxon>Embryophyta</taxon>
        <taxon>Tracheophyta</taxon>
        <taxon>Spermatophyta</taxon>
        <taxon>Magnoliopsida</taxon>
        <taxon>Liliopsida</taxon>
        <taxon>Poales</taxon>
        <taxon>Poaceae</taxon>
        <taxon>BOP clade</taxon>
        <taxon>Oryzoideae</taxon>
        <taxon>Oryzeae</taxon>
        <taxon>Oryzinae</taxon>
        <taxon>Oryza</taxon>
        <taxon>Oryza sativa</taxon>
    </lineage>
</organism>
<protein>
    <submittedName>
        <fullName evidence="2">Os02g0484250 protein</fullName>
    </submittedName>
</protein>
<gene>
    <name evidence="2" type="ordered locus">Os02g0484250</name>
    <name evidence="2" type="ORF">OSNPB_020484250</name>
</gene>
<feature type="region of interest" description="Disordered" evidence="1">
    <location>
        <begin position="1"/>
        <end position="23"/>
    </location>
</feature>
<evidence type="ECO:0000313" key="2">
    <source>
        <dbReference type="EMBL" id="BAS78705.1"/>
    </source>
</evidence>
<accession>A0A0N7KFA9</accession>
<reference evidence="2 3" key="2">
    <citation type="journal article" date="2013" name="Plant Cell Physiol.">
        <title>Rice Annotation Project Database (RAP-DB): an integrative and interactive database for rice genomics.</title>
        <authorList>
            <person name="Sakai H."/>
            <person name="Lee S.S."/>
            <person name="Tanaka T."/>
            <person name="Numa H."/>
            <person name="Kim J."/>
            <person name="Kawahara Y."/>
            <person name="Wakimoto H."/>
            <person name="Yang C.C."/>
            <person name="Iwamoto M."/>
            <person name="Abe T."/>
            <person name="Yamada Y."/>
            <person name="Muto A."/>
            <person name="Inokuchi H."/>
            <person name="Ikemura T."/>
            <person name="Matsumoto T."/>
            <person name="Sasaki T."/>
            <person name="Itoh T."/>
        </authorList>
    </citation>
    <scope>NUCLEOTIDE SEQUENCE [LARGE SCALE GENOMIC DNA]</scope>
    <source>
        <strain evidence="3">cv. Nipponbare</strain>
    </source>
</reference>
<reference evidence="3" key="1">
    <citation type="journal article" date="2005" name="Nature">
        <title>The map-based sequence of the rice genome.</title>
        <authorList>
            <consortium name="International rice genome sequencing project (IRGSP)"/>
            <person name="Matsumoto T."/>
            <person name="Wu J."/>
            <person name="Kanamori H."/>
            <person name="Katayose Y."/>
            <person name="Fujisawa M."/>
            <person name="Namiki N."/>
            <person name="Mizuno H."/>
            <person name="Yamamoto K."/>
            <person name="Antonio B.A."/>
            <person name="Baba T."/>
            <person name="Sakata K."/>
            <person name="Nagamura Y."/>
            <person name="Aoki H."/>
            <person name="Arikawa K."/>
            <person name="Arita K."/>
            <person name="Bito T."/>
            <person name="Chiden Y."/>
            <person name="Fujitsuka N."/>
            <person name="Fukunaka R."/>
            <person name="Hamada M."/>
            <person name="Harada C."/>
            <person name="Hayashi A."/>
            <person name="Hijishita S."/>
            <person name="Honda M."/>
            <person name="Hosokawa S."/>
            <person name="Ichikawa Y."/>
            <person name="Idonuma A."/>
            <person name="Iijima M."/>
            <person name="Ikeda M."/>
            <person name="Ikeno M."/>
            <person name="Ito K."/>
            <person name="Ito S."/>
            <person name="Ito T."/>
            <person name="Ito Y."/>
            <person name="Ito Y."/>
            <person name="Iwabuchi A."/>
            <person name="Kamiya K."/>
            <person name="Karasawa W."/>
            <person name="Kurita K."/>
            <person name="Katagiri S."/>
            <person name="Kikuta A."/>
            <person name="Kobayashi H."/>
            <person name="Kobayashi N."/>
            <person name="Machita K."/>
            <person name="Maehara T."/>
            <person name="Masukawa M."/>
            <person name="Mizubayashi T."/>
            <person name="Mukai Y."/>
            <person name="Nagasaki H."/>
            <person name="Nagata Y."/>
            <person name="Naito S."/>
            <person name="Nakashima M."/>
            <person name="Nakama Y."/>
            <person name="Nakamichi Y."/>
            <person name="Nakamura M."/>
            <person name="Meguro A."/>
            <person name="Negishi M."/>
            <person name="Ohta I."/>
            <person name="Ohta T."/>
            <person name="Okamoto M."/>
            <person name="Ono N."/>
            <person name="Saji S."/>
            <person name="Sakaguchi M."/>
            <person name="Sakai K."/>
            <person name="Shibata M."/>
            <person name="Shimokawa T."/>
            <person name="Song J."/>
            <person name="Takazaki Y."/>
            <person name="Terasawa K."/>
            <person name="Tsugane M."/>
            <person name="Tsuji K."/>
            <person name="Ueda S."/>
            <person name="Waki K."/>
            <person name="Yamagata H."/>
            <person name="Yamamoto M."/>
            <person name="Yamamoto S."/>
            <person name="Yamane H."/>
            <person name="Yoshiki S."/>
            <person name="Yoshihara R."/>
            <person name="Yukawa K."/>
            <person name="Zhong H."/>
            <person name="Yano M."/>
            <person name="Yuan Q."/>
            <person name="Ouyang S."/>
            <person name="Liu J."/>
            <person name="Jones K.M."/>
            <person name="Gansberger K."/>
            <person name="Moffat K."/>
            <person name="Hill J."/>
            <person name="Bera J."/>
            <person name="Fadrosh D."/>
            <person name="Jin S."/>
            <person name="Johri S."/>
            <person name="Kim M."/>
            <person name="Overton L."/>
            <person name="Reardon M."/>
            <person name="Tsitrin T."/>
            <person name="Vuong H."/>
            <person name="Weaver B."/>
            <person name="Ciecko A."/>
            <person name="Tallon L."/>
            <person name="Jackson J."/>
            <person name="Pai G."/>
            <person name="Aken S.V."/>
            <person name="Utterback T."/>
            <person name="Reidmuller S."/>
            <person name="Feldblyum T."/>
            <person name="Hsiao J."/>
            <person name="Zismann V."/>
            <person name="Iobst S."/>
            <person name="de Vazeille A.R."/>
            <person name="Buell C.R."/>
            <person name="Ying K."/>
            <person name="Li Y."/>
            <person name="Lu T."/>
            <person name="Huang Y."/>
            <person name="Zhao Q."/>
            <person name="Feng Q."/>
            <person name="Zhang L."/>
            <person name="Zhu J."/>
            <person name="Weng Q."/>
            <person name="Mu J."/>
            <person name="Lu Y."/>
            <person name="Fan D."/>
            <person name="Liu Y."/>
            <person name="Guan J."/>
            <person name="Zhang Y."/>
            <person name="Yu S."/>
            <person name="Liu X."/>
            <person name="Zhang Y."/>
            <person name="Hong G."/>
            <person name="Han B."/>
            <person name="Choisne N."/>
            <person name="Demange N."/>
            <person name="Orjeda G."/>
            <person name="Samain S."/>
            <person name="Cattolico L."/>
            <person name="Pelletier E."/>
            <person name="Couloux A."/>
            <person name="Segurens B."/>
            <person name="Wincker P."/>
            <person name="D'Hont A."/>
            <person name="Scarpelli C."/>
            <person name="Weissenbach J."/>
            <person name="Salanoubat M."/>
            <person name="Quetier F."/>
            <person name="Yu Y."/>
            <person name="Kim H.R."/>
            <person name="Rambo T."/>
            <person name="Currie J."/>
            <person name="Collura K."/>
            <person name="Luo M."/>
            <person name="Yang T."/>
            <person name="Ammiraju J.S.S."/>
            <person name="Engler F."/>
            <person name="Soderlund C."/>
            <person name="Wing R.A."/>
            <person name="Palmer L.E."/>
            <person name="de la Bastide M."/>
            <person name="Spiegel L."/>
            <person name="Nascimento L."/>
            <person name="Zutavern T."/>
            <person name="O'Shaughnessy A."/>
            <person name="Dike S."/>
            <person name="Dedhia N."/>
            <person name="Preston R."/>
            <person name="Balija V."/>
            <person name="McCombie W.R."/>
            <person name="Chow T."/>
            <person name="Chen H."/>
            <person name="Chung M."/>
            <person name="Chen C."/>
            <person name="Shaw J."/>
            <person name="Wu H."/>
            <person name="Hsiao K."/>
            <person name="Chao Y."/>
            <person name="Chu M."/>
            <person name="Cheng C."/>
            <person name="Hour A."/>
            <person name="Lee P."/>
            <person name="Lin S."/>
            <person name="Lin Y."/>
            <person name="Liou J."/>
            <person name="Liu S."/>
            <person name="Hsing Y."/>
            <person name="Raghuvanshi S."/>
            <person name="Mohanty A."/>
            <person name="Bharti A.K."/>
            <person name="Gaur A."/>
            <person name="Gupta V."/>
            <person name="Kumar D."/>
            <person name="Ravi V."/>
            <person name="Vij S."/>
            <person name="Kapur A."/>
            <person name="Khurana P."/>
            <person name="Khurana P."/>
            <person name="Khurana J.P."/>
            <person name="Tyagi A.K."/>
            <person name="Gaikwad K."/>
            <person name="Singh A."/>
            <person name="Dalal V."/>
            <person name="Srivastava S."/>
            <person name="Dixit A."/>
            <person name="Pal A.K."/>
            <person name="Ghazi I.A."/>
            <person name="Yadav M."/>
            <person name="Pandit A."/>
            <person name="Bhargava A."/>
            <person name="Sureshbabu K."/>
            <person name="Batra K."/>
            <person name="Sharma T.R."/>
            <person name="Mohapatra T."/>
            <person name="Singh N.K."/>
            <person name="Messing J."/>
            <person name="Nelson A.B."/>
            <person name="Fuks G."/>
            <person name="Kavchok S."/>
            <person name="Keizer G."/>
            <person name="Linton E."/>
            <person name="Llaca V."/>
            <person name="Song R."/>
            <person name="Tanyolac B."/>
            <person name="Young S."/>
            <person name="Ho-Il K."/>
            <person name="Hahn J.H."/>
            <person name="Sangsakoo G."/>
            <person name="Vanavichit A."/>
            <person name="de Mattos Luiz.A.T."/>
            <person name="Zimmer P.D."/>
            <person name="Malone G."/>
            <person name="Dellagostin O."/>
            <person name="de Oliveira A.C."/>
            <person name="Bevan M."/>
            <person name="Bancroft I."/>
            <person name="Minx P."/>
            <person name="Cordum H."/>
            <person name="Wilson R."/>
            <person name="Cheng Z."/>
            <person name="Jin W."/>
            <person name="Jiang J."/>
            <person name="Leong S.A."/>
            <person name="Iwama H."/>
            <person name="Gojobori T."/>
            <person name="Itoh T."/>
            <person name="Niimura Y."/>
            <person name="Fujii Y."/>
            <person name="Habara T."/>
            <person name="Sakai H."/>
            <person name="Sato Y."/>
            <person name="Wilson G."/>
            <person name="Kumar K."/>
            <person name="McCouch S."/>
            <person name="Juretic N."/>
            <person name="Hoen D."/>
            <person name="Wright S."/>
            <person name="Bruskiewich R."/>
            <person name="Bureau T."/>
            <person name="Miyao A."/>
            <person name="Hirochika H."/>
            <person name="Nishikawa T."/>
            <person name="Kadowaki K."/>
            <person name="Sugiura M."/>
            <person name="Burr B."/>
            <person name="Sasaki T."/>
        </authorList>
    </citation>
    <scope>NUCLEOTIDE SEQUENCE [LARGE SCALE GENOMIC DNA]</scope>
    <source>
        <strain evidence="3">cv. Nipponbare</strain>
    </source>
</reference>
<name>A0A0N7KFA9_ORYSJ</name>
<keyword evidence="3" id="KW-1185">Reference proteome</keyword>
<feature type="compositionally biased region" description="Basic and acidic residues" evidence="1">
    <location>
        <begin position="1"/>
        <end position="13"/>
    </location>
</feature>
<dbReference type="EMBL" id="AP014958">
    <property type="protein sequence ID" value="BAS78705.1"/>
    <property type="molecule type" value="Genomic_DNA"/>
</dbReference>
<dbReference type="Proteomes" id="UP000059680">
    <property type="component" value="Chromosome 2"/>
</dbReference>
<dbReference type="InParanoid" id="A0A0N7KFA9"/>
<proteinExistence type="predicted"/>
<dbReference type="AlphaFoldDB" id="A0A0N7KFA9"/>
<reference evidence="2 3" key="3">
    <citation type="journal article" date="2013" name="Rice">
        <title>Improvement of the Oryza sativa Nipponbare reference genome using next generation sequence and optical map data.</title>
        <authorList>
            <person name="Kawahara Y."/>
            <person name="de la Bastide M."/>
            <person name="Hamilton J.P."/>
            <person name="Kanamori H."/>
            <person name="McCombie W.R."/>
            <person name="Ouyang S."/>
            <person name="Schwartz D.C."/>
            <person name="Tanaka T."/>
            <person name="Wu J."/>
            <person name="Zhou S."/>
            <person name="Childs K.L."/>
            <person name="Davidson R.M."/>
            <person name="Lin H."/>
            <person name="Quesada-Ocampo L."/>
            <person name="Vaillancourt B."/>
            <person name="Sakai H."/>
            <person name="Lee S.S."/>
            <person name="Kim J."/>
            <person name="Numa H."/>
            <person name="Itoh T."/>
            <person name="Buell C.R."/>
            <person name="Matsumoto T."/>
        </authorList>
    </citation>
    <scope>NUCLEOTIDE SEQUENCE [LARGE SCALE GENOMIC DNA]</scope>
    <source>
        <strain evidence="3">cv. Nipponbare</strain>
    </source>
</reference>
<evidence type="ECO:0000313" key="3">
    <source>
        <dbReference type="Proteomes" id="UP000059680"/>
    </source>
</evidence>
<evidence type="ECO:0000256" key="1">
    <source>
        <dbReference type="SAM" id="MobiDB-lite"/>
    </source>
</evidence>
<sequence length="82" mass="9128">MPRRSLRDRDRIGHSGLGSRSGAISERSKLVDVRPVLPRLLRCRPLPLVDAELSLVLLQIDRAQDRSCSHWLTSDLAEGGIS</sequence>